<keyword evidence="4" id="KW-0472">Membrane</keyword>
<accession>A0ABR3ZHC9</accession>
<evidence type="ECO:0000256" key="2">
    <source>
        <dbReference type="ARBA" id="ARBA00023004"/>
    </source>
</evidence>
<gene>
    <name evidence="5" type="ORF">Sste5346_002676</name>
</gene>
<evidence type="ECO:0000313" key="6">
    <source>
        <dbReference type="Proteomes" id="UP001583186"/>
    </source>
</evidence>
<feature type="region of interest" description="Disordered" evidence="3">
    <location>
        <begin position="649"/>
        <end position="762"/>
    </location>
</feature>
<protein>
    <recommendedName>
        <fullName evidence="7">Cell wall anchored protein</fullName>
    </recommendedName>
</protein>
<dbReference type="PANTHER" id="PTHR47435">
    <property type="entry name" value="KELCH REPEAT PROTEIN (AFU_ORTHOLOGUE AFUA_5G12780)"/>
    <property type="match status" value="1"/>
</dbReference>
<evidence type="ECO:0008006" key="7">
    <source>
        <dbReference type="Google" id="ProtNLM"/>
    </source>
</evidence>
<organism evidence="5 6">
    <name type="scientific">Sporothrix stenoceras</name>
    <dbReference type="NCBI Taxonomy" id="5173"/>
    <lineage>
        <taxon>Eukaryota</taxon>
        <taxon>Fungi</taxon>
        <taxon>Dikarya</taxon>
        <taxon>Ascomycota</taxon>
        <taxon>Pezizomycotina</taxon>
        <taxon>Sordariomycetes</taxon>
        <taxon>Sordariomycetidae</taxon>
        <taxon>Ophiostomatales</taxon>
        <taxon>Ophiostomataceae</taxon>
        <taxon>Sporothrix</taxon>
    </lineage>
</organism>
<reference evidence="5 6" key="1">
    <citation type="journal article" date="2024" name="IMA Fungus">
        <title>IMA Genome - F19 : A genome assembly and annotation guide to empower mycologists, including annotated draft genome sequences of Ceratocystis pirilliformis, Diaporthe australafricana, Fusarium ophioides, Paecilomyces lecythidis, and Sporothrix stenoceras.</title>
        <authorList>
            <person name="Aylward J."/>
            <person name="Wilson A.M."/>
            <person name="Visagie C.M."/>
            <person name="Spraker J."/>
            <person name="Barnes I."/>
            <person name="Buitendag C."/>
            <person name="Ceriani C."/>
            <person name="Del Mar Angel L."/>
            <person name="du Plessis D."/>
            <person name="Fuchs T."/>
            <person name="Gasser K."/>
            <person name="Kramer D."/>
            <person name="Li W."/>
            <person name="Munsamy K."/>
            <person name="Piso A."/>
            <person name="Price J.L."/>
            <person name="Sonnekus B."/>
            <person name="Thomas C."/>
            <person name="van der Nest A."/>
            <person name="van Dijk A."/>
            <person name="van Heerden A."/>
            <person name="van Vuuren N."/>
            <person name="Yilmaz N."/>
            <person name="Duong T.A."/>
            <person name="van der Merwe N.A."/>
            <person name="Wingfield M.J."/>
            <person name="Wingfield B.D."/>
        </authorList>
    </citation>
    <scope>NUCLEOTIDE SEQUENCE [LARGE SCALE GENOMIC DNA]</scope>
    <source>
        <strain evidence="5 6">CMW 5346</strain>
    </source>
</reference>
<evidence type="ECO:0000256" key="4">
    <source>
        <dbReference type="SAM" id="Phobius"/>
    </source>
</evidence>
<evidence type="ECO:0000313" key="5">
    <source>
        <dbReference type="EMBL" id="KAL1899810.1"/>
    </source>
</evidence>
<keyword evidence="6" id="KW-1185">Reference proteome</keyword>
<comment type="caution">
    <text evidence="5">The sequence shown here is derived from an EMBL/GenBank/DDBJ whole genome shotgun (WGS) entry which is preliminary data.</text>
</comment>
<dbReference type="InterPro" id="IPR015915">
    <property type="entry name" value="Kelch-typ_b-propeller"/>
</dbReference>
<keyword evidence="1" id="KW-0677">Repeat</keyword>
<dbReference type="EMBL" id="JAWCUI010000011">
    <property type="protein sequence ID" value="KAL1899810.1"/>
    <property type="molecule type" value="Genomic_DNA"/>
</dbReference>
<feature type="region of interest" description="Disordered" evidence="3">
    <location>
        <begin position="524"/>
        <end position="548"/>
    </location>
</feature>
<feature type="transmembrane region" description="Helical" evidence="4">
    <location>
        <begin position="488"/>
        <end position="515"/>
    </location>
</feature>
<keyword evidence="4" id="KW-1133">Transmembrane helix</keyword>
<keyword evidence="2" id="KW-0408">Iron</keyword>
<dbReference type="PANTHER" id="PTHR47435:SF4">
    <property type="entry name" value="KELCH REPEAT PROTEIN (AFU_ORTHOLOGUE AFUA_5G12780)"/>
    <property type="match status" value="1"/>
</dbReference>
<feature type="region of interest" description="Disordered" evidence="3">
    <location>
        <begin position="1"/>
        <end position="20"/>
    </location>
</feature>
<dbReference type="Proteomes" id="UP001583186">
    <property type="component" value="Unassembled WGS sequence"/>
</dbReference>
<feature type="region of interest" description="Disordered" evidence="3">
    <location>
        <begin position="574"/>
        <end position="636"/>
    </location>
</feature>
<dbReference type="Gene3D" id="2.120.10.80">
    <property type="entry name" value="Kelch-type beta propeller"/>
    <property type="match status" value="1"/>
</dbReference>
<evidence type="ECO:0000256" key="3">
    <source>
        <dbReference type="SAM" id="MobiDB-lite"/>
    </source>
</evidence>
<feature type="compositionally biased region" description="Gly residues" evidence="3">
    <location>
        <begin position="661"/>
        <end position="675"/>
    </location>
</feature>
<keyword evidence="4" id="KW-0812">Transmembrane</keyword>
<feature type="compositionally biased region" description="Pro residues" evidence="3">
    <location>
        <begin position="600"/>
        <end position="626"/>
    </location>
</feature>
<feature type="compositionally biased region" description="Low complexity" evidence="3">
    <location>
        <begin position="8"/>
        <end position="20"/>
    </location>
</feature>
<name>A0ABR3ZHC9_9PEZI</name>
<evidence type="ECO:0000256" key="1">
    <source>
        <dbReference type="ARBA" id="ARBA00022737"/>
    </source>
</evidence>
<proteinExistence type="predicted"/>
<dbReference type="SUPFAM" id="SSF117281">
    <property type="entry name" value="Kelch motif"/>
    <property type="match status" value="1"/>
</dbReference>
<sequence>MAFRTPYRRSSSPSPSSSLASTSRHYGLFNTIIGLLLFTSTIAGQQDPINNFCRRFGHQSAIVDRRLYIDGGLVNWNPMSTYPGNYSNTWLLYQDLDHDVADVGMPQLYANLSKNSSIPDVSGGYLWGDDVNKYLYLFGGEYYQQPPPSHFLMYAYDIINNFWISLGAPQQASIAPVSYGAGTAVSERGEGYYYGGWLSNNSVNGWGTTPIATTGLIKYDMDTNSWTNNTGPDTVSRAEGAMVFIPAGDGGMLVYLGGIIDKFGNGTVTGQSLDTIFLYDVLSSKWYTQHATGTIPGDRRRFCAGVTWAADQSSYNIYLYGGASMPPDTAGYDDMYVLSIPTFTWIKLYPTDGNVTGGYPHHSLTCNVVSGAQMLIIGGTFPLSDDCDVPQQWGTHNADLTEAFAANKALWQLYAPNETTYLVPDSIVSAIGGGPSGGATKTAPANGFDNPDLKVLMTRTATIAARTATRSVGASSTNGSKPSGGSHLATGAIAGIAVGGVIAAILFVAGCWTCLRRYRERRLGGVPPNGNNGATGRQGWFRSRRPFNGPPGFPAHDPYYGAAGTPGAVMMMHPPAHHGRYTDAPTPPGGWSPQHGSPYSPYPPTSPYAVPPGPYDPNQPNYPGPPGGGYARPPVELAASSGSGYMHLTPVGSALDSGSNTGTGTGSGTGTGTGSSGTYDAGQPHAIGKSPSDQGSGRGVWTAQVSEVQVPPPRGSVGSNLSAGGGGVVAPGSPGTPRLGDRRRRATGSDGGSPLARAQELSAEVLNVQERPQGPGHVHQTYYHP</sequence>